<gene>
    <name evidence="2" type="ORF">OIK42_04830</name>
</gene>
<dbReference type="EMBL" id="JAQQXP010000001">
    <property type="protein sequence ID" value="MDC8830085.1"/>
    <property type="molecule type" value="Genomic_DNA"/>
</dbReference>
<name>A0ABT5KZ97_9ALTE</name>
<comment type="caution">
    <text evidence="2">The sequence shown here is derived from an EMBL/GenBank/DDBJ whole genome shotgun (WGS) entry which is preliminary data.</text>
</comment>
<dbReference type="InterPro" id="IPR010352">
    <property type="entry name" value="DUF945"/>
</dbReference>
<dbReference type="Pfam" id="PF06097">
    <property type="entry name" value="DUF945"/>
    <property type="match status" value="1"/>
</dbReference>
<evidence type="ECO:0000313" key="3">
    <source>
        <dbReference type="Proteomes" id="UP001218788"/>
    </source>
</evidence>
<evidence type="ECO:0000259" key="1">
    <source>
        <dbReference type="PROSITE" id="PS00498"/>
    </source>
</evidence>
<organism evidence="2 3">
    <name type="scientific">Alteromonas gilva</name>
    <dbReference type="NCBI Taxonomy" id="2987522"/>
    <lineage>
        <taxon>Bacteria</taxon>
        <taxon>Pseudomonadati</taxon>
        <taxon>Pseudomonadota</taxon>
        <taxon>Gammaproteobacteria</taxon>
        <taxon>Alteromonadales</taxon>
        <taxon>Alteromonadaceae</taxon>
        <taxon>Alteromonas/Salinimonas group</taxon>
        <taxon>Alteromonas</taxon>
    </lineage>
</organism>
<sequence>MKKILLALLLFVVVIGLVGPKFAGNAFNQQLDDFADKLSEQPFYKATVEERVQSWFSTTASLAISIDIAQYGNSLNTTEQAVLSFSVPIKAQHGPLLTQSDLRLGVVDWQVNIALAEHVAQLKMAGDSEFIYSAEGFTSLLGTTSYSDIIPALTYTEPQSGFTLSITGWQGHARLTSDSMEYKTEQPLSLKLATQDTPIASFDNMSFDADLASGFMQAWKQPLYNGEASLRIDTITMANLATSEETKIENIVVDSVTSYDDTTELGSMLISSRVTSFVSSAMAIKDIQLDVEVANLQRNFLTAYQQLSEDIMNAPDQTESLFREFIQSAGLAQLQASPELNFPVIKGVINESKINGYANTRLVNIQTLPDTMEDPAFWAEHAFIDATLNAEEGAALFIAELILKSQLGANPQFAQMSDEEQKALIAEQSQATINAFVQQGMLSKTDAGYEITFSMENANAILNGQPMGLPF</sequence>
<protein>
    <submittedName>
        <fullName evidence="2">DUF945 family protein</fullName>
    </submittedName>
</protein>
<keyword evidence="3" id="KW-1185">Reference proteome</keyword>
<feature type="domain" description="Tyrosinase copper-binding" evidence="1">
    <location>
        <begin position="374"/>
        <end position="385"/>
    </location>
</feature>
<evidence type="ECO:0000313" key="2">
    <source>
        <dbReference type="EMBL" id="MDC8830085.1"/>
    </source>
</evidence>
<proteinExistence type="predicted"/>
<dbReference type="Proteomes" id="UP001218788">
    <property type="component" value="Unassembled WGS sequence"/>
</dbReference>
<dbReference type="PROSITE" id="PS00498">
    <property type="entry name" value="TYROSINASE_2"/>
    <property type="match status" value="1"/>
</dbReference>
<dbReference type="RefSeq" id="WP_273638808.1">
    <property type="nucleotide sequence ID" value="NZ_JAQQXP010000001.1"/>
</dbReference>
<accession>A0ABT5KZ97</accession>
<dbReference type="InterPro" id="IPR002227">
    <property type="entry name" value="Tyrosinase_Cu-bd"/>
</dbReference>
<reference evidence="2 3" key="1">
    <citation type="submission" date="2022-10" db="EMBL/GenBank/DDBJ databases">
        <title>Alteromonas sp. chi3 Genome sequencing.</title>
        <authorList>
            <person name="Park S."/>
        </authorList>
    </citation>
    <scope>NUCLEOTIDE SEQUENCE [LARGE SCALE GENOMIC DNA]</scope>
    <source>
        <strain evidence="3">chi3</strain>
    </source>
</reference>